<keyword evidence="5" id="KW-1185">Reference proteome</keyword>
<organism evidence="4 5">
    <name type="scientific">Roseivivax halotolerans</name>
    <dbReference type="NCBI Taxonomy" id="93684"/>
    <lineage>
        <taxon>Bacteria</taxon>
        <taxon>Pseudomonadati</taxon>
        <taxon>Pseudomonadota</taxon>
        <taxon>Alphaproteobacteria</taxon>
        <taxon>Rhodobacterales</taxon>
        <taxon>Roseobacteraceae</taxon>
        <taxon>Roseivivax</taxon>
    </lineage>
</organism>
<dbReference type="SUPFAM" id="SSF55729">
    <property type="entry name" value="Acyl-CoA N-acyltransferases (Nat)"/>
    <property type="match status" value="1"/>
</dbReference>
<dbReference type="PROSITE" id="PS51186">
    <property type="entry name" value="GNAT"/>
    <property type="match status" value="1"/>
</dbReference>
<dbReference type="STRING" id="93684.SAMN05421853_101305"/>
<proteinExistence type="predicted"/>
<evidence type="ECO:0000313" key="4">
    <source>
        <dbReference type="EMBL" id="SFQ01906.1"/>
    </source>
</evidence>
<feature type="domain" description="N-acetyltransferase" evidence="3">
    <location>
        <begin position="1"/>
        <end position="139"/>
    </location>
</feature>
<dbReference type="PANTHER" id="PTHR43877">
    <property type="entry name" value="AMINOALKYLPHOSPHONATE N-ACETYLTRANSFERASE-RELATED-RELATED"/>
    <property type="match status" value="1"/>
</dbReference>
<dbReference type="InterPro" id="IPR050832">
    <property type="entry name" value="Bact_Acetyltransf"/>
</dbReference>
<accession>A0A1I5V4L1</accession>
<keyword evidence="1 4" id="KW-0808">Transferase</keyword>
<evidence type="ECO:0000313" key="5">
    <source>
        <dbReference type="Proteomes" id="UP000243106"/>
    </source>
</evidence>
<name>A0A1I5V4L1_9RHOB</name>
<dbReference type="InterPro" id="IPR000182">
    <property type="entry name" value="GNAT_dom"/>
</dbReference>
<dbReference type="GO" id="GO:0016747">
    <property type="term" value="F:acyltransferase activity, transferring groups other than amino-acyl groups"/>
    <property type="evidence" value="ECO:0007669"/>
    <property type="project" value="InterPro"/>
</dbReference>
<gene>
    <name evidence="4" type="ORF">SAMN05421853_101305</name>
</gene>
<evidence type="ECO:0000259" key="3">
    <source>
        <dbReference type="PROSITE" id="PS51186"/>
    </source>
</evidence>
<dbReference type="Pfam" id="PF13673">
    <property type="entry name" value="Acetyltransf_10"/>
    <property type="match status" value="1"/>
</dbReference>
<protein>
    <submittedName>
        <fullName evidence="4">Predicted N-acyltransferase, GNAT family</fullName>
    </submittedName>
</protein>
<dbReference type="InterPro" id="IPR016181">
    <property type="entry name" value="Acyl_CoA_acyltransferase"/>
</dbReference>
<reference evidence="5" key="1">
    <citation type="submission" date="2016-10" db="EMBL/GenBank/DDBJ databases">
        <authorList>
            <person name="Varghese N."/>
            <person name="Submissions S."/>
        </authorList>
    </citation>
    <scope>NUCLEOTIDE SEQUENCE [LARGE SCALE GENOMIC DNA]</scope>
    <source>
        <strain evidence="5">JCM 10271</strain>
    </source>
</reference>
<dbReference type="AlphaFoldDB" id="A0A1I5V4L1"/>
<dbReference type="Gene3D" id="3.40.630.30">
    <property type="match status" value="1"/>
</dbReference>
<evidence type="ECO:0000256" key="2">
    <source>
        <dbReference type="ARBA" id="ARBA00023315"/>
    </source>
</evidence>
<dbReference type="RefSeq" id="WP_093009016.1">
    <property type="nucleotide sequence ID" value="NZ_FOXV01000001.1"/>
</dbReference>
<sequence length="139" mass="14896">MSVTIIQTEDFAPIRALRMAVFVEEQGFTVESEFDDLDETSLHLLATENGEPIGCARLFVVEGEGRIGRICVAREARGKGIGAALVEAGIAHFRADGLSRAALSAQVQAQAFYSGLGFAPEGPIYDDEGVPHQMMARAI</sequence>
<dbReference type="CDD" id="cd04301">
    <property type="entry name" value="NAT_SF"/>
    <property type="match status" value="1"/>
</dbReference>
<dbReference type="EMBL" id="FOXV01000001">
    <property type="protein sequence ID" value="SFQ01906.1"/>
    <property type="molecule type" value="Genomic_DNA"/>
</dbReference>
<evidence type="ECO:0000256" key="1">
    <source>
        <dbReference type="ARBA" id="ARBA00022679"/>
    </source>
</evidence>
<dbReference type="Proteomes" id="UP000243106">
    <property type="component" value="Unassembled WGS sequence"/>
</dbReference>
<keyword evidence="2 4" id="KW-0012">Acyltransferase</keyword>
<dbReference type="PANTHER" id="PTHR43877:SF2">
    <property type="entry name" value="AMINOALKYLPHOSPHONATE N-ACETYLTRANSFERASE-RELATED"/>
    <property type="match status" value="1"/>
</dbReference>